<dbReference type="RefSeq" id="WP_084372481.1">
    <property type="nucleotide sequence ID" value="NZ_FWYF01000002.1"/>
</dbReference>
<dbReference type="Gene3D" id="3.40.50.360">
    <property type="match status" value="1"/>
</dbReference>
<accession>A0A1W2GBU1</accession>
<dbReference type="PANTHER" id="PTHR30543">
    <property type="entry name" value="CHROMATE REDUCTASE"/>
    <property type="match status" value="1"/>
</dbReference>
<dbReference type="SUPFAM" id="SSF52218">
    <property type="entry name" value="Flavoproteins"/>
    <property type="match status" value="1"/>
</dbReference>
<organism evidence="2 3">
    <name type="scientific">Reichenbachiella faecimaris</name>
    <dbReference type="NCBI Taxonomy" id="692418"/>
    <lineage>
        <taxon>Bacteria</taxon>
        <taxon>Pseudomonadati</taxon>
        <taxon>Bacteroidota</taxon>
        <taxon>Cytophagia</taxon>
        <taxon>Cytophagales</taxon>
        <taxon>Reichenbachiellaceae</taxon>
        <taxon>Reichenbachiella</taxon>
    </lineage>
</organism>
<dbReference type="GO" id="GO:0016491">
    <property type="term" value="F:oxidoreductase activity"/>
    <property type="evidence" value="ECO:0007669"/>
    <property type="project" value="InterPro"/>
</dbReference>
<feature type="domain" description="NADPH-dependent FMN reductase-like" evidence="1">
    <location>
        <begin position="3"/>
        <end position="138"/>
    </location>
</feature>
<dbReference type="EMBL" id="FWYF01000002">
    <property type="protein sequence ID" value="SMD34071.1"/>
    <property type="molecule type" value="Genomic_DNA"/>
</dbReference>
<dbReference type="InterPro" id="IPR029039">
    <property type="entry name" value="Flavoprotein-like_sf"/>
</dbReference>
<dbReference type="InterPro" id="IPR005025">
    <property type="entry name" value="FMN_Rdtase-like_dom"/>
</dbReference>
<proteinExistence type="predicted"/>
<protein>
    <submittedName>
        <fullName evidence="2">NAD(P)H-dependent FMN reductase</fullName>
    </submittedName>
</protein>
<gene>
    <name evidence="2" type="ORF">SAMN04488029_1823</name>
</gene>
<dbReference type="Proteomes" id="UP000192472">
    <property type="component" value="Unassembled WGS sequence"/>
</dbReference>
<dbReference type="PANTHER" id="PTHR30543:SF21">
    <property type="entry name" value="NAD(P)H-DEPENDENT FMN REDUCTASE LOT6"/>
    <property type="match status" value="1"/>
</dbReference>
<dbReference type="InterPro" id="IPR050712">
    <property type="entry name" value="NAD(P)H-dep_reductase"/>
</dbReference>
<evidence type="ECO:0000313" key="2">
    <source>
        <dbReference type="EMBL" id="SMD34071.1"/>
    </source>
</evidence>
<evidence type="ECO:0000313" key="3">
    <source>
        <dbReference type="Proteomes" id="UP000192472"/>
    </source>
</evidence>
<name>A0A1W2GBU1_REIFA</name>
<dbReference type="GO" id="GO:0010181">
    <property type="term" value="F:FMN binding"/>
    <property type="evidence" value="ECO:0007669"/>
    <property type="project" value="TreeGrafter"/>
</dbReference>
<dbReference type="Pfam" id="PF03358">
    <property type="entry name" value="FMN_red"/>
    <property type="match status" value="1"/>
</dbReference>
<dbReference type="STRING" id="692418.SAMN04488029_1823"/>
<sequence>MQKIFAISGSTRKKSSSKALLRYVAEQFSNLIELELFNDLDQLPHFNPDLDGDNPPQAIIDFRTKIEAADGIIVCTPEYVFSLPGSLKNAIEWLVSTTLLSEKPVALIVAAASGQKAFEALNLIMTTLEVLVEPESKLLIQGVKGKINDLGQLTDQPTKEEVKKTIQSLLNSIK</sequence>
<evidence type="ECO:0000259" key="1">
    <source>
        <dbReference type="Pfam" id="PF03358"/>
    </source>
</evidence>
<dbReference type="OrthoDB" id="9812295at2"/>
<dbReference type="AlphaFoldDB" id="A0A1W2GBU1"/>
<reference evidence="2 3" key="1">
    <citation type="submission" date="2017-04" db="EMBL/GenBank/DDBJ databases">
        <authorList>
            <person name="Afonso C.L."/>
            <person name="Miller P.J."/>
            <person name="Scott M.A."/>
            <person name="Spackman E."/>
            <person name="Goraichik I."/>
            <person name="Dimitrov K.M."/>
            <person name="Suarez D.L."/>
            <person name="Swayne D.E."/>
        </authorList>
    </citation>
    <scope>NUCLEOTIDE SEQUENCE [LARGE SCALE GENOMIC DNA]</scope>
    <source>
        <strain evidence="2 3">DSM 26133</strain>
    </source>
</reference>
<keyword evidence="3" id="KW-1185">Reference proteome</keyword>
<dbReference type="GO" id="GO:0005829">
    <property type="term" value="C:cytosol"/>
    <property type="evidence" value="ECO:0007669"/>
    <property type="project" value="TreeGrafter"/>
</dbReference>